<evidence type="ECO:0000313" key="3">
    <source>
        <dbReference type="Proteomes" id="UP001303946"/>
    </source>
</evidence>
<name>A0ABZ0CVD4_9BURK</name>
<feature type="transmembrane region" description="Helical" evidence="1">
    <location>
        <begin position="92"/>
        <end position="114"/>
    </location>
</feature>
<reference evidence="2 3" key="1">
    <citation type="submission" date="2023-10" db="EMBL/GenBank/DDBJ databases">
        <title>Bacteria for the degradation of biodegradable plastic PBAT(Polybutylene adipate terephthalate).</title>
        <authorList>
            <person name="Weon H.-Y."/>
            <person name="Yeon J."/>
        </authorList>
    </citation>
    <scope>NUCLEOTIDE SEQUENCE [LARGE SCALE GENOMIC DNA]</scope>
    <source>
        <strain evidence="2 3">SBD 7-3</strain>
    </source>
</reference>
<organism evidence="2 3">
    <name type="scientific">Piscinibacter gummiphilus</name>
    <dbReference type="NCBI Taxonomy" id="946333"/>
    <lineage>
        <taxon>Bacteria</taxon>
        <taxon>Pseudomonadati</taxon>
        <taxon>Pseudomonadota</taxon>
        <taxon>Betaproteobacteria</taxon>
        <taxon>Burkholderiales</taxon>
        <taxon>Sphaerotilaceae</taxon>
        <taxon>Piscinibacter</taxon>
    </lineage>
</organism>
<evidence type="ECO:0000256" key="1">
    <source>
        <dbReference type="SAM" id="Phobius"/>
    </source>
</evidence>
<sequence length="185" mass="19913">MDIAQHLHWTLAWVLLPLAALVAAGGALRTDLSRPWRQLLTCAAGGVTMVLMLRGARHGLAQWPLPLFVWLGAPVVLALLAVVALAASRALFMVFALSALVALHGWIVLIALWLGGLAGLHRLHDALLFITLPMLAAGLWKQLRTPVPEPPPPPPAPPSVPREDLLQQRLDSAAAQEAADKYTRD</sequence>
<keyword evidence="1" id="KW-0472">Membrane</keyword>
<dbReference type="RefSeq" id="WP_316701712.1">
    <property type="nucleotide sequence ID" value="NZ_CP136336.1"/>
</dbReference>
<dbReference type="Proteomes" id="UP001303946">
    <property type="component" value="Chromosome"/>
</dbReference>
<evidence type="ECO:0000313" key="2">
    <source>
        <dbReference type="EMBL" id="WOB08843.1"/>
    </source>
</evidence>
<keyword evidence="1" id="KW-1133">Transmembrane helix</keyword>
<gene>
    <name evidence="2" type="ORF">RXV79_02005</name>
</gene>
<feature type="transmembrane region" description="Helical" evidence="1">
    <location>
        <begin position="36"/>
        <end position="53"/>
    </location>
</feature>
<proteinExistence type="predicted"/>
<accession>A0ABZ0CVD4</accession>
<keyword evidence="3" id="KW-1185">Reference proteome</keyword>
<feature type="transmembrane region" description="Helical" evidence="1">
    <location>
        <begin position="65"/>
        <end position="86"/>
    </location>
</feature>
<protein>
    <submittedName>
        <fullName evidence="2">Uncharacterized protein</fullName>
    </submittedName>
</protein>
<keyword evidence="1" id="KW-0812">Transmembrane</keyword>
<dbReference type="EMBL" id="CP136336">
    <property type="protein sequence ID" value="WOB08843.1"/>
    <property type="molecule type" value="Genomic_DNA"/>
</dbReference>